<dbReference type="SMART" id="SM00825">
    <property type="entry name" value="PKS_KS"/>
    <property type="match status" value="1"/>
</dbReference>
<dbReference type="Gene3D" id="3.30.70.3290">
    <property type="match status" value="1"/>
</dbReference>
<dbReference type="Gene3D" id="3.40.50.980">
    <property type="match status" value="2"/>
</dbReference>
<evidence type="ECO:0000313" key="16">
    <source>
        <dbReference type="Proteomes" id="UP000076643"/>
    </source>
</evidence>
<protein>
    <recommendedName>
        <fullName evidence="17">Carrier domain-containing protein</fullName>
    </recommendedName>
</protein>
<comment type="caution">
    <text evidence="15">The sequence shown here is derived from an EMBL/GenBank/DDBJ whole genome shotgun (WGS) entry which is preliminary data.</text>
</comment>
<dbReference type="InterPro" id="IPR018201">
    <property type="entry name" value="Ketoacyl_synth_AS"/>
</dbReference>
<dbReference type="InterPro" id="IPR001227">
    <property type="entry name" value="Ac_transferase_dom_sf"/>
</dbReference>
<dbReference type="Pfam" id="PF00109">
    <property type="entry name" value="ketoacyl-synt"/>
    <property type="match status" value="1"/>
</dbReference>
<dbReference type="Gene3D" id="3.40.47.10">
    <property type="match status" value="1"/>
</dbReference>
<reference evidence="15 16" key="1">
    <citation type="submission" date="2013-07" db="EMBL/GenBank/DDBJ databases">
        <title>Comparative Genomic and Metabolomic Analysis of Twelve Strains of Pseudoalteromonas luteoviolacea.</title>
        <authorList>
            <person name="Vynne N.G."/>
            <person name="Mansson M."/>
            <person name="Gram L."/>
        </authorList>
    </citation>
    <scope>NUCLEOTIDE SEQUENCE [LARGE SCALE GENOMIC DNA]</scope>
    <source>
        <strain evidence="15 16">DSM 6061</strain>
    </source>
</reference>
<evidence type="ECO:0000256" key="7">
    <source>
        <dbReference type="ARBA" id="ARBA00022832"/>
    </source>
</evidence>
<dbReference type="PROSITE" id="PS00012">
    <property type="entry name" value="PHOSPHOPANTETHEINE"/>
    <property type="match status" value="2"/>
</dbReference>
<evidence type="ECO:0000256" key="11">
    <source>
        <dbReference type="ARBA" id="ARBA00054155"/>
    </source>
</evidence>
<dbReference type="GO" id="GO:0004315">
    <property type="term" value="F:3-oxoacyl-[acyl-carrier-protein] synthase activity"/>
    <property type="evidence" value="ECO:0007669"/>
    <property type="project" value="InterPro"/>
</dbReference>
<dbReference type="InterPro" id="IPR001242">
    <property type="entry name" value="Condensation_dom"/>
</dbReference>
<dbReference type="SUPFAM" id="SSF52777">
    <property type="entry name" value="CoA-dependent acyltransferases"/>
    <property type="match status" value="2"/>
</dbReference>
<evidence type="ECO:0000256" key="8">
    <source>
        <dbReference type="ARBA" id="ARBA00022898"/>
    </source>
</evidence>
<keyword evidence="7" id="KW-0276">Fatty acid metabolism</keyword>
<comment type="function">
    <text evidence="11">Involved in production of the polyketide antibiotic thailandamide.</text>
</comment>
<dbReference type="Gene3D" id="3.40.640.10">
    <property type="entry name" value="Type I PLP-dependent aspartate aminotransferase-like (Major domain)"/>
    <property type="match status" value="1"/>
</dbReference>
<dbReference type="CDD" id="cd05931">
    <property type="entry name" value="FAAL"/>
    <property type="match status" value="1"/>
</dbReference>
<evidence type="ECO:0000256" key="12">
    <source>
        <dbReference type="SAM" id="MobiDB-lite"/>
    </source>
</evidence>
<evidence type="ECO:0000256" key="6">
    <source>
        <dbReference type="ARBA" id="ARBA00022679"/>
    </source>
</evidence>
<feature type="domain" description="Ketosynthase family 3 (KS3)" evidence="14">
    <location>
        <begin position="722"/>
        <end position="1136"/>
    </location>
</feature>
<dbReference type="InterPro" id="IPR023213">
    <property type="entry name" value="CAT-like_dom_sf"/>
</dbReference>
<dbReference type="InterPro" id="IPR014030">
    <property type="entry name" value="Ketoacyl_synth_N"/>
</dbReference>
<comment type="similarity">
    <text evidence="3">Belongs to the ATP-dependent AMP-binding enzyme family.</text>
</comment>
<feature type="domain" description="Carrier" evidence="13">
    <location>
        <begin position="1612"/>
        <end position="1694"/>
    </location>
</feature>
<evidence type="ECO:0000256" key="5">
    <source>
        <dbReference type="ARBA" id="ARBA00022553"/>
    </source>
</evidence>
<dbReference type="PROSITE" id="PS00606">
    <property type="entry name" value="KS3_1"/>
    <property type="match status" value="1"/>
</dbReference>
<dbReference type="InterPro" id="IPR050091">
    <property type="entry name" value="PKS_NRPS_Biosynth_Enz"/>
</dbReference>
<accession>A0A166XBK6</accession>
<dbReference type="Gene3D" id="3.40.50.1820">
    <property type="entry name" value="alpha/beta hydrolase"/>
    <property type="match status" value="1"/>
</dbReference>
<dbReference type="PROSITE" id="PS50075">
    <property type="entry name" value="CARRIER"/>
    <property type="match status" value="3"/>
</dbReference>
<dbReference type="InterPro" id="IPR016035">
    <property type="entry name" value="Acyl_Trfase/lysoPLipase"/>
</dbReference>
<dbReference type="InterPro" id="IPR045851">
    <property type="entry name" value="AMP-bd_C_sf"/>
</dbReference>
<dbReference type="PATRIC" id="fig|1365250.3.peg.1814"/>
<dbReference type="InterPro" id="IPR042099">
    <property type="entry name" value="ANL_N_sf"/>
</dbReference>
<dbReference type="InterPro" id="IPR016039">
    <property type="entry name" value="Thiolase-like"/>
</dbReference>
<dbReference type="Gene3D" id="3.30.300.30">
    <property type="match status" value="2"/>
</dbReference>
<comment type="pathway">
    <text evidence="2">Lipid metabolism; fatty acid biosynthesis.</text>
</comment>
<feature type="compositionally biased region" description="Polar residues" evidence="12">
    <location>
        <begin position="1598"/>
        <end position="1608"/>
    </location>
</feature>
<evidence type="ECO:0000256" key="9">
    <source>
        <dbReference type="ARBA" id="ARBA00023098"/>
    </source>
</evidence>
<dbReference type="PANTHER" id="PTHR43775:SF37">
    <property type="entry name" value="SI:DKEY-61P9.11"/>
    <property type="match status" value="1"/>
</dbReference>
<dbReference type="Pfam" id="PF23024">
    <property type="entry name" value="AMP-dom_DIP2-like"/>
    <property type="match status" value="1"/>
</dbReference>
<dbReference type="InterPro" id="IPR006162">
    <property type="entry name" value="Ppantetheine_attach_site"/>
</dbReference>
<feature type="compositionally biased region" description="Polar residues" evidence="12">
    <location>
        <begin position="587"/>
        <end position="596"/>
    </location>
</feature>
<dbReference type="Pfam" id="PF00501">
    <property type="entry name" value="AMP-binding"/>
    <property type="match status" value="2"/>
</dbReference>
<dbReference type="SMART" id="SM00823">
    <property type="entry name" value="PKS_PP"/>
    <property type="match status" value="3"/>
</dbReference>
<dbReference type="FunFam" id="3.40.50.12780:FF:000013">
    <property type="entry name" value="Long-chain-fatty-acid--AMP ligase FadD32"/>
    <property type="match status" value="1"/>
</dbReference>
<evidence type="ECO:0000256" key="10">
    <source>
        <dbReference type="ARBA" id="ARBA00029443"/>
    </source>
</evidence>
<feature type="region of interest" description="Disordered" evidence="12">
    <location>
        <begin position="576"/>
        <end position="596"/>
    </location>
</feature>
<dbReference type="GO" id="GO:0030170">
    <property type="term" value="F:pyridoxal phosphate binding"/>
    <property type="evidence" value="ECO:0007669"/>
    <property type="project" value="InterPro"/>
</dbReference>
<feature type="domain" description="Carrier" evidence="13">
    <location>
        <begin position="596"/>
        <end position="677"/>
    </location>
</feature>
<dbReference type="InterPro" id="IPR029058">
    <property type="entry name" value="AB_hydrolase_fold"/>
</dbReference>
<feature type="region of interest" description="Disordered" evidence="12">
    <location>
        <begin position="1593"/>
        <end position="1612"/>
    </location>
</feature>
<dbReference type="Pfam" id="PF00550">
    <property type="entry name" value="PP-binding"/>
    <property type="match status" value="3"/>
</dbReference>
<dbReference type="InterPro" id="IPR005814">
    <property type="entry name" value="Aminotrans_3"/>
</dbReference>
<dbReference type="GO" id="GO:0008483">
    <property type="term" value="F:transaminase activity"/>
    <property type="evidence" value="ECO:0007669"/>
    <property type="project" value="InterPro"/>
</dbReference>
<dbReference type="Gene3D" id="1.10.1200.10">
    <property type="entry name" value="ACP-like"/>
    <property type="match status" value="2"/>
</dbReference>
<dbReference type="Gene3D" id="3.40.366.10">
    <property type="entry name" value="Malonyl-Coenzyme A Acyl Carrier Protein, domain 2"/>
    <property type="match status" value="1"/>
</dbReference>
<dbReference type="InterPro" id="IPR014031">
    <property type="entry name" value="Ketoacyl_synth_C"/>
</dbReference>
<dbReference type="InterPro" id="IPR000873">
    <property type="entry name" value="AMP-dep_synth/lig_dom"/>
</dbReference>
<dbReference type="InterPro" id="IPR015421">
    <property type="entry name" value="PyrdxlP-dep_Trfase_major"/>
</dbReference>
<dbReference type="InterPro" id="IPR020845">
    <property type="entry name" value="AMP-binding_CS"/>
</dbReference>
<dbReference type="InterPro" id="IPR040097">
    <property type="entry name" value="FAAL/FAAC"/>
</dbReference>
<organism evidence="15 16">
    <name type="scientific">Pseudoalteromonas luteoviolacea DSM 6061</name>
    <dbReference type="NCBI Taxonomy" id="1365250"/>
    <lineage>
        <taxon>Bacteria</taxon>
        <taxon>Pseudomonadati</taxon>
        <taxon>Pseudomonadota</taxon>
        <taxon>Gammaproteobacteria</taxon>
        <taxon>Alteromonadales</taxon>
        <taxon>Pseudoalteromonadaceae</taxon>
        <taxon>Pseudoalteromonas</taxon>
    </lineage>
</organism>
<dbReference type="PROSITE" id="PS52004">
    <property type="entry name" value="KS3_2"/>
    <property type="match status" value="1"/>
</dbReference>
<keyword evidence="9" id="KW-0443">Lipid metabolism</keyword>
<dbReference type="Gene3D" id="3.30.559.10">
    <property type="entry name" value="Chloramphenicol acetyltransferase-like domain"/>
    <property type="match status" value="1"/>
</dbReference>
<dbReference type="InterPro" id="IPR020841">
    <property type="entry name" value="PKS_Beta-ketoAc_synthase_dom"/>
</dbReference>
<dbReference type="Pfam" id="PF00668">
    <property type="entry name" value="Condensation"/>
    <property type="match status" value="1"/>
</dbReference>
<dbReference type="InterPro" id="IPR015424">
    <property type="entry name" value="PyrdxlP-dep_Trfase"/>
</dbReference>
<dbReference type="SUPFAM" id="SSF47336">
    <property type="entry name" value="ACP-like"/>
    <property type="match status" value="3"/>
</dbReference>
<dbReference type="Pfam" id="PF02801">
    <property type="entry name" value="Ketoacyl-synt_C"/>
    <property type="match status" value="1"/>
</dbReference>
<feature type="domain" description="Carrier" evidence="13">
    <location>
        <begin position="3229"/>
        <end position="3304"/>
    </location>
</feature>
<name>A0A166XBK6_9GAMM</name>
<dbReference type="Pfam" id="PF00202">
    <property type="entry name" value="Aminotran_3"/>
    <property type="match status" value="1"/>
</dbReference>
<dbReference type="InterPro" id="IPR032821">
    <property type="entry name" value="PKS_assoc"/>
</dbReference>
<dbReference type="CDD" id="cd00833">
    <property type="entry name" value="PKS"/>
    <property type="match status" value="1"/>
</dbReference>
<dbReference type="Proteomes" id="UP000076643">
    <property type="component" value="Unassembled WGS sequence"/>
</dbReference>
<dbReference type="Pfam" id="PF00698">
    <property type="entry name" value="Acyl_transf_1"/>
    <property type="match status" value="1"/>
</dbReference>
<evidence type="ECO:0000256" key="1">
    <source>
        <dbReference type="ARBA" id="ARBA00001957"/>
    </source>
</evidence>
<dbReference type="GO" id="GO:0071766">
    <property type="term" value="P:Actinobacterium-type cell wall biogenesis"/>
    <property type="evidence" value="ECO:0007669"/>
    <property type="project" value="UniProtKB-ARBA"/>
</dbReference>
<dbReference type="EMBL" id="AUYB01000097">
    <property type="protein sequence ID" value="KZN39970.1"/>
    <property type="molecule type" value="Genomic_DNA"/>
</dbReference>
<dbReference type="SUPFAM" id="SSF56801">
    <property type="entry name" value="Acetyl-CoA synthetase-like"/>
    <property type="match status" value="2"/>
</dbReference>
<dbReference type="InterPro" id="IPR036736">
    <property type="entry name" value="ACP-like_sf"/>
</dbReference>
<dbReference type="GO" id="GO:0031177">
    <property type="term" value="F:phosphopantetheine binding"/>
    <property type="evidence" value="ECO:0007669"/>
    <property type="project" value="InterPro"/>
</dbReference>
<dbReference type="InterPro" id="IPR010071">
    <property type="entry name" value="AA_adenyl_dom"/>
</dbReference>
<keyword evidence="16" id="KW-1185">Reference proteome</keyword>
<dbReference type="Gene3D" id="3.40.50.12780">
    <property type="entry name" value="N-terminal domain of ligase-like"/>
    <property type="match status" value="1"/>
</dbReference>
<dbReference type="FunFam" id="3.40.47.10:FF:000019">
    <property type="entry name" value="Polyketide synthase type I"/>
    <property type="match status" value="1"/>
</dbReference>
<keyword evidence="4" id="KW-0596">Phosphopantetheine</keyword>
<evidence type="ECO:0000313" key="15">
    <source>
        <dbReference type="EMBL" id="KZN39970.1"/>
    </source>
</evidence>
<dbReference type="PANTHER" id="PTHR43775">
    <property type="entry name" value="FATTY ACID SYNTHASE"/>
    <property type="match status" value="1"/>
</dbReference>
<gene>
    <name evidence="15" type="ORF">N475_12910</name>
</gene>
<feature type="compositionally biased region" description="Basic and acidic residues" evidence="12">
    <location>
        <begin position="576"/>
        <end position="586"/>
    </location>
</feature>
<dbReference type="InterPro" id="IPR014043">
    <property type="entry name" value="Acyl_transferase_dom"/>
</dbReference>
<evidence type="ECO:0000256" key="3">
    <source>
        <dbReference type="ARBA" id="ARBA00006432"/>
    </source>
</evidence>
<dbReference type="UniPathway" id="UPA00094"/>
<dbReference type="SMART" id="SM00827">
    <property type="entry name" value="PKS_AT"/>
    <property type="match status" value="1"/>
</dbReference>
<evidence type="ECO:0008006" key="17">
    <source>
        <dbReference type="Google" id="ProtNLM"/>
    </source>
</evidence>
<dbReference type="FunFam" id="3.40.50.980:FF:000001">
    <property type="entry name" value="Non-ribosomal peptide synthetase"/>
    <property type="match status" value="1"/>
</dbReference>
<dbReference type="Gene3D" id="3.30.559.30">
    <property type="entry name" value="Nonribosomal peptide synthetase, condensation domain"/>
    <property type="match status" value="1"/>
</dbReference>
<evidence type="ECO:0000256" key="2">
    <source>
        <dbReference type="ARBA" id="ARBA00005194"/>
    </source>
</evidence>
<dbReference type="Gene3D" id="3.90.1150.10">
    <property type="entry name" value="Aspartate Aminotransferase, domain 1"/>
    <property type="match status" value="1"/>
</dbReference>
<dbReference type="InterPro" id="IPR025110">
    <property type="entry name" value="AMP-bd_C"/>
</dbReference>
<dbReference type="RefSeq" id="WP_063365065.1">
    <property type="nucleotide sequence ID" value="NZ_AQHB01000038.1"/>
</dbReference>
<dbReference type="InterPro" id="IPR015422">
    <property type="entry name" value="PyrdxlP-dep_Trfase_small"/>
</dbReference>
<dbReference type="SUPFAM" id="SSF53383">
    <property type="entry name" value="PLP-dependent transferases"/>
    <property type="match status" value="1"/>
</dbReference>
<dbReference type="CDD" id="cd00610">
    <property type="entry name" value="OAT_like"/>
    <property type="match status" value="1"/>
</dbReference>
<evidence type="ECO:0000259" key="14">
    <source>
        <dbReference type="PROSITE" id="PS52004"/>
    </source>
</evidence>
<dbReference type="InterPro" id="IPR020806">
    <property type="entry name" value="PKS_PP-bd"/>
</dbReference>
<sequence length="3340" mass="367282">MKTDLVTALVTLAKTRGDDTAFHYFFSDDQPGKTLSYQQLDYRARQIAAQLSLHFEKGDRALLLYNSGFEFVEAFFACLYAGVVAVPVYPPKKNQNIARLRSIIFDAGAKGVLTSEKVNAIARPLFEAETSLNNLALFATDSIQNEVPKNWQVSQAEPHELAFLQYTSGSTGAPKGVMVSHGNIVDNEEMMKVAFGHDESTPIVSWLPHFHDMGLIFGILQPVYIGATACLMNPTYFLQKPFRWLKLLSEFKGVTSSAPNFAYDLCVDTITEAQLAELDLSHWQSALNGAEPVRASTLERFYQKFKQCGFRRESLAPCYGMAETTLFATGGNILEKPTILCLDSKVMLQNRAQVKTSPADAAFINDGDYYYAVSSGHSWQNHQITIACPETKQRCLDGEIGEIWVKGNSVAKGYWNKPELSTEIFDAYIAGEEDGPYLRTGDLGFLHHQELFVTGRSKDVLIFRGKNYYPQDIELSVSESDPALDANGGAAFSITVGDEERLVIVQQVKRTAIRKLDAESVFANITAAIVEQHGITPYDVLLIKPGRVCKTSSGKIQRQENRKQYLEARFEPLAAHKDKEEVKTQKPAESTGNSSDSQQVRLLKACALLQQVIASEVGVEAASLELDASFLSLGVDSMKAVRISGELMELHGIELESTVLYEYPSINQLAEYLCQFEEVCKALDGVTEVRLNTSVQTGERGTTQGAMPANQAPYQENSKAQSNDIAVIGMACRYPHAENTEALWQLLESGSDAISLPSETRKALGQDINSERFGGYLSEIELFDHALFGIAPSEASHIDPQQRLLLENSYHAIQSAGYVPSTLAGQRVGVYVGISQSDYFSLSQQSQKSHAYLGTGTALSIAANRLSYFYNFTGPSLAIDTACSSSLVALHHAMQAVRSGQIPMAMVSGVNLILSDEVSAACDNAQMLANDGRCKTFSAHANGYVRSEGVGTVLLKPLKQALQDHDVIYGVLKGSAVNQDGRSNGITAPNGRAQQDVIRAALDSAQVSPQQVQYVEAHGTGTELGDPIEVSALQQVYGEKRQGEALWVGSVKANIGHLESAAGLAGLIKTLLCFEHQQVPPQRYVGKLNPHIAWDKFSIKVPSTLASWPKPVNSAAIAGLSSFGFGGTNAHVICASAPVNKHEHAVLCQDPPFYVLPLSAKTASSLARLAKRYGERLADADKQTFNTLVYNCADSLPSTGVKQAFYGTCKEDLLQHLHSLNDPAKLEKQGKSIFNGSAPKVVFLFTGQGAQYPDMGKSLYDTQAVFKAAIEECDTLLSEHFEERLLDVLYQGDKAGLIHQARWAQLSVFAVEYALAKLWQSLGIEPDLLISHSVGEYAAACIAEVMSLPACIELLAARAELMQQLPAQGTMVAARCSSEFAQQLIQPFTAEAAISAYHGEAGVVFSGSDQAMGTICQALEQSKIRFKSLNTARAFHSPLMEPVLPQFSQVADKVTFNQPKYKFVSSQTGEVEHTALTTANYWVEQIVQPVRFASCINELSALESFVTLEMGPKPILNALLQENLPRVDALYLNVLNAVGSDNERLAADVASLCEVGYKLNWQHIYQVLQDLQLPRVPLPLYPFEPSRHWISDAKQKSVKQTPASSTAGFESADEDTRRAAILEFVLDTLANELGMLATQIDTRMPLLEMGVDSLMIMRAVRTYEKQFDLEFSVRQFYEELSCVELLVEHVIEHSDYLKVSTVVAQPQHTAAATYNELNELKQPHQTEQGLIAAICHAQLQAAASITNEIARLGVETVTAQQLRWLTNQATSDHDLVKSQDEMPILQKSNTSPAASKQPTQTILPGFQQKQLQAVTSSFEVKTHATTLCEHYCEKTSSSKQLVAAHRKHLADCRASAGFRLSSKEMLYPVFAKRCEGSRIWDIDDNEYIDITMDFGVNLFGHKPEFVNAALVAQLDNGMQLGLASPAACEVAELVVELTGLERVTFCNSGTEAVMTAVRLARNKTKRDRIVQFSGSYHGHYDGTLATHAPDGSGVEPMCSGVQAGAISGNLVLDYGEQSALAQIREHAECIAAVLVEPVQSRHPALQPFAFVKQLRELTKELGIALIFDEMITGFRAHPGGVQALLGIQADMATYGKIVGGGLPIGVVAGSAEYLDGIDGGNWQYGDNSYPQADTTFFAGTFCKHPLSMVSAAAVLKEIKRQGPQLQAQLAQKTTYLQTTLNDFFTQHGIPIGVESYTSLFRFTFAQNLDVFFYELLNRGVFIWEGRNCFISAAHSDADIEAIIAAVKASALALKNAGYFSNEQALPEQRSRNTAFALTEAQQQLLALAMRSEQGALAYHLQASVKLSGMVNIDQLSHAVDRVIAEFSILSLGVDIDALTHTERPAPRLEVITSLRLNEAEALQQLTQWRYAPFDFEHQALCRFAIVQAEEEQHYLSIVAHHIVSDGLSLQLIIDRIAAHYNDDAEECEDLPQYADYAFELAAYRQSKLYRADQEFWIDNLADSEALVLPTQQQTFEQNGYGVKQLSLRIPPTVIANISALAKSQSCGLFATLLAGYVVWLHKLSQQQVIAVNVPVSARQLLAKQYDVELLDQKLVGYCTNMMPLVVRVLPQSTFADVIKQVQSQMLHGLDHANFPYSALTNQNLILPTTVFNLDRVTQFPQFHGVELSPVSTHTRYGHFDLNCNILNVGDNWLLELDFNSDKFDEVMMQSYAQAWLSTLAKAQPEQVLSSTAYALLNEDAQRMLVTEQIAKLHSEQSGITLLDMIEEQVFTSAKRIAVQDSDLQLSYEVLHQRSNQLAHYLIQQGISSESLVAVAMMRSCELLVTLLAILKTGAAYLPLDLTFPQARVRDIVTDSQTDLVLCDAQCSSIQEMLSNGCPCINLDSESESICACNDTVPSRSVAPQQRAYVIYTSGSSGRPKGVEIRHDALANFLQSMARMPRVQSADRMLAVTTVAFDIAALELYLPLVCGAFVYIADDVVCSDPLAITELLDTEQITIMQATPTLWRMLLKASASSVSGLKLLTGGEPLEPNLAETMLRHSAHVFNMYGPTETTIWSSVEQITDANDICIGHGIDNTALFVMPEQAECDSLPLPVGVWGELWIGGVGLANGYLNRAELTQQSFITQHFEGSPIRLYKTGDRARRLPDGRFQLQGRLDNQVKLHGHRIELGEIEYQIRKLIGSDDVRVLVKQDHEGAASLCAYCIEHGELKVQWSYGAIRQHLLMKLPSYMVPEYISWIETWPLTPNGKLDLKALTLPQIEVTPTDVLRLPETPEETQLHAFFSALLPIEKLSTDVSFFDCGGNSVLAMQLISRVNQCFSVRCTVADVFEYPSIQSLAKRLIEIGKGNTSSNPQVEIVSDIVSGRDISAAFDDQSMTEMDL</sequence>
<evidence type="ECO:0000256" key="4">
    <source>
        <dbReference type="ARBA" id="ARBA00022450"/>
    </source>
</evidence>
<keyword evidence="5" id="KW-0597">Phosphoprotein</keyword>
<dbReference type="Gene3D" id="2.30.38.10">
    <property type="entry name" value="Luciferase, Domain 3"/>
    <property type="match status" value="1"/>
</dbReference>
<dbReference type="SUPFAM" id="SSF53901">
    <property type="entry name" value="Thiolase-like"/>
    <property type="match status" value="1"/>
</dbReference>
<keyword evidence="8" id="KW-0663">Pyridoxal phosphate</keyword>
<keyword evidence="6" id="KW-0808">Transferase</keyword>
<dbReference type="SMART" id="SM01294">
    <property type="entry name" value="PKS_PP_betabranch"/>
    <property type="match status" value="2"/>
</dbReference>
<dbReference type="SUPFAM" id="SSF52151">
    <property type="entry name" value="FabD/lysophospholipase-like"/>
    <property type="match status" value="1"/>
</dbReference>
<comment type="similarity">
    <text evidence="10">In the C-terminal section; belongs to the NRP synthetase family.</text>
</comment>
<dbReference type="InterPro" id="IPR009081">
    <property type="entry name" value="PP-bd_ACP"/>
</dbReference>
<dbReference type="NCBIfam" id="TIGR01733">
    <property type="entry name" value="AA-adenyl-dom"/>
    <property type="match status" value="1"/>
</dbReference>
<proteinExistence type="inferred from homology"/>
<dbReference type="PROSITE" id="PS00455">
    <property type="entry name" value="AMP_BINDING"/>
    <property type="match status" value="2"/>
</dbReference>
<evidence type="ECO:0000259" key="13">
    <source>
        <dbReference type="PROSITE" id="PS50075"/>
    </source>
</evidence>
<dbReference type="GO" id="GO:0006633">
    <property type="term" value="P:fatty acid biosynthetic process"/>
    <property type="evidence" value="ECO:0007669"/>
    <property type="project" value="UniProtKB-UniPathway"/>
</dbReference>
<dbReference type="Pfam" id="PF16197">
    <property type="entry name" value="KAsynt_C_assoc"/>
    <property type="match status" value="1"/>
</dbReference>
<dbReference type="GO" id="GO:0004312">
    <property type="term" value="F:fatty acid synthase activity"/>
    <property type="evidence" value="ECO:0007669"/>
    <property type="project" value="TreeGrafter"/>
</dbReference>
<comment type="cofactor">
    <cofactor evidence="1">
        <name>pantetheine 4'-phosphate</name>
        <dbReference type="ChEBI" id="CHEBI:47942"/>
    </cofactor>
</comment>